<dbReference type="Gene3D" id="3.40.640.10">
    <property type="entry name" value="Type I PLP-dependent aspartate aminotransferase-like (Major domain)"/>
    <property type="match status" value="1"/>
</dbReference>
<comment type="caution">
    <text evidence="6">The sequence shown here is derived from an EMBL/GenBank/DDBJ whole genome shotgun (WGS) entry which is preliminary data.</text>
</comment>
<dbReference type="PANTHER" id="PTHR45688">
    <property type="match status" value="1"/>
</dbReference>
<dbReference type="CDD" id="cd00610">
    <property type="entry name" value="OAT_like"/>
    <property type="match status" value="1"/>
</dbReference>
<dbReference type="Proteomes" id="UP001642483">
    <property type="component" value="Unassembled WGS sequence"/>
</dbReference>
<dbReference type="InterPro" id="IPR015421">
    <property type="entry name" value="PyrdxlP-dep_Trfase_major"/>
</dbReference>
<accession>A0ABP0FDX3</accession>
<name>A0ABP0FDX3_CLALP</name>
<feature type="region of interest" description="Disordered" evidence="5">
    <location>
        <begin position="1"/>
        <end position="47"/>
    </location>
</feature>
<dbReference type="Gene3D" id="3.90.1150.10">
    <property type="entry name" value="Aspartate Aminotransferase, domain 1"/>
    <property type="match status" value="1"/>
</dbReference>
<evidence type="ECO:0000256" key="3">
    <source>
        <dbReference type="ARBA" id="ARBA00022898"/>
    </source>
</evidence>
<evidence type="ECO:0000256" key="5">
    <source>
        <dbReference type="SAM" id="MobiDB-lite"/>
    </source>
</evidence>
<dbReference type="SUPFAM" id="SSF53383">
    <property type="entry name" value="PLP-dependent transferases"/>
    <property type="match status" value="1"/>
</dbReference>
<evidence type="ECO:0000256" key="2">
    <source>
        <dbReference type="ARBA" id="ARBA00008954"/>
    </source>
</evidence>
<organism evidence="6 7">
    <name type="scientific">Clavelina lepadiformis</name>
    <name type="common">Light-bulb sea squirt</name>
    <name type="synonym">Ascidia lepadiformis</name>
    <dbReference type="NCBI Taxonomy" id="159417"/>
    <lineage>
        <taxon>Eukaryota</taxon>
        <taxon>Metazoa</taxon>
        <taxon>Chordata</taxon>
        <taxon>Tunicata</taxon>
        <taxon>Ascidiacea</taxon>
        <taxon>Aplousobranchia</taxon>
        <taxon>Clavelinidae</taxon>
        <taxon>Clavelina</taxon>
    </lineage>
</organism>
<keyword evidence="7" id="KW-1185">Reference proteome</keyword>
<evidence type="ECO:0000313" key="7">
    <source>
        <dbReference type="Proteomes" id="UP001642483"/>
    </source>
</evidence>
<evidence type="ECO:0000313" key="6">
    <source>
        <dbReference type="EMBL" id="CAK8677864.1"/>
    </source>
</evidence>
<evidence type="ECO:0000256" key="4">
    <source>
        <dbReference type="RuleBase" id="RU003560"/>
    </source>
</evidence>
<feature type="compositionally biased region" description="Low complexity" evidence="5">
    <location>
        <begin position="9"/>
        <end position="26"/>
    </location>
</feature>
<dbReference type="InterPro" id="IPR049704">
    <property type="entry name" value="Aminotrans_3_PPA_site"/>
</dbReference>
<dbReference type="Pfam" id="PF00202">
    <property type="entry name" value="Aminotran_3"/>
    <property type="match status" value="1"/>
</dbReference>
<comment type="similarity">
    <text evidence="2 4">Belongs to the class-III pyridoxal-phosphate-dependent aminotransferase family.</text>
</comment>
<reference evidence="6 7" key="1">
    <citation type="submission" date="2024-02" db="EMBL/GenBank/DDBJ databases">
        <authorList>
            <person name="Daric V."/>
            <person name="Darras S."/>
        </authorList>
    </citation>
    <scope>NUCLEOTIDE SEQUENCE [LARGE SCALE GENOMIC DNA]</scope>
</reference>
<dbReference type="InterPro" id="IPR015422">
    <property type="entry name" value="PyrdxlP-dep_Trfase_small"/>
</dbReference>
<dbReference type="PROSITE" id="PS00600">
    <property type="entry name" value="AA_TRANSFER_CLASS_3"/>
    <property type="match status" value="1"/>
</dbReference>
<dbReference type="EMBL" id="CAWYQH010000046">
    <property type="protein sequence ID" value="CAK8677864.1"/>
    <property type="molecule type" value="Genomic_DNA"/>
</dbReference>
<evidence type="ECO:0000256" key="1">
    <source>
        <dbReference type="ARBA" id="ARBA00001933"/>
    </source>
</evidence>
<dbReference type="PANTHER" id="PTHR45688:SF13">
    <property type="entry name" value="ALANINE--GLYOXYLATE AMINOTRANSFERASE 2-LIKE"/>
    <property type="match status" value="1"/>
</dbReference>
<comment type="cofactor">
    <cofactor evidence="1">
        <name>pyridoxal 5'-phosphate</name>
        <dbReference type="ChEBI" id="CHEBI:597326"/>
    </cofactor>
</comment>
<dbReference type="InterPro" id="IPR015424">
    <property type="entry name" value="PyrdxlP-dep_Trfase"/>
</dbReference>
<keyword evidence="3 4" id="KW-0663">Pyridoxal phosphate</keyword>
<gene>
    <name evidence="6" type="ORF">CVLEPA_LOCUS7854</name>
</gene>
<feature type="compositionally biased region" description="Polar residues" evidence="5">
    <location>
        <begin position="27"/>
        <end position="43"/>
    </location>
</feature>
<sequence>MKRRHSRSSDGSSGISSGSVSVASSVCDGNQNDTSVSMTSETQLPKEETLRLRNEHLGSLTALYFRENPLKIIRAERQYMYDEEGNQYLDCINNVAHVGHCHPAVSEAAYQQMTQLYTNSRYLHDNLSTYVKRITQLFPDPLTVCFLCNSGSEANDLALRLARAHTGGSEVITLFGAYHGHIQSTIDISPYKWKNDMADKPKYVHVAPNPDMYRGPHANSASPGRDYALEVKKIIDTIKLDGKQLSAFIMESLQSCAGQVLPPPGYMTEAFRYVREAGGVCIADEVQVGFGRVGSHYWGFETQDVIPDIVTIGKPMGNGHPIAGVITTKAIADSLGNIVSSYFNTYGGNPVSCAIGHAVLDVIEDEQLKKNAQEVGEYAVKELQKLELKHKIIGDVRGMGLFVGIEIVKNRSTREPGTAVANEIHRRMKNRRIIISVDGAFDNVLKMKPPMCFSRSNVDHVVWSLDEVMSEIATSDVIKPLKPSTGTSHLEEVNVSHLSAATN</sequence>
<protein>
    <submittedName>
        <fullName evidence="6">Uncharacterized protein</fullName>
    </submittedName>
</protein>
<dbReference type="InterPro" id="IPR005814">
    <property type="entry name" value="Aminotrans_3"/>
</dbReference>
<proteinExistence type="inferred from homology"/>